<organism evidence="7 8">
    <name type="scientific">Planotetraspora kaengkrachanensis</name>
    <dbReference type="NCBI Taxonomy" id="575193"/>
    <lineage>
        <taxon>Bacteria</taxon>
        <taxon>Bacillati</taxon>
        <taxon>Actinomycetota</taxon>
        <taxon>Actinomycetes</taxon>
        <taxon>Streptosporangiales</taxon>
        <taxon>Streptosporangiaceae</taxon>
        <taxon>Planotetraspora</taxon>
    </lineage>
</organism>
<feature type="domain" description="Nudix hydrolase" evidence="6">
    <location>
        <begin position="8"/>
        <end position="156"/>
    </location>
</feature>
<dbReference type="SUPFAM" id="SSF55811">
    <property type="entry name" value="Nudix"/>
    <property type="match status" value="1"/>
</dbReference>
<proteinExistence type="inferred from homology"/>
<dbReference type="Proteomes" id="UP000630097">
    <property type="component" value="Unassembled WGS sequence"/>
</dbReference>
<evidence type="ECO:0000259" key="6">
    <source>
        <dbReference type="PROSITE" id="PS51462"/>
    </source>
</evidence>
<keyword evidence="4" id="KW-0460">Magnesium</keyword>
<dbReference type="InterPro" id="IPR015797">
    <property type="entry name" value="NUDIX_hydrolase-like_dom_sf"/>
</dbReference>
<evidence type="ECO:0000313" key="7">
    <source>
        <dbReference type="EMBL" id="GIG83826.1"/>
    </source>
</evidence>
<dbReference type="PROSITE" id="PS51462">
    <property type="entry name" value="NUDIX"/>
    <property type="match status" value="1"/>
</dbReference>
<comment type="cofactor">
    <cofactor evidence="1">
        <name>Mg(2+)</name>
        <dbReference type="ChEBI" id="CHEBI:18420"/>
    </cofactor>
</comment>
<dbReference type="InterPro" id="IPR020476">
    <property type="entry name" value="Nudix_hydrolase"/>
</dbReference>
<gene>
    <name evidence="7" type="ORF">Pka01_69530</name>
</gene>
<dbReference type="PANTHER" id="PTHR43046">
    <property type="entry name" value="GDP-MANNOSE MANNOSYL HYDROLASE"/>
    <property type="match status" value="1"/>
</dbReference>
<dbReference type="PANTHER" id="PTHR43046:SF12">
    <property type="entry name" value="GDP-MANNOSE MANNOSYL HYDROLASE"/>
    <property type="match status" value="1"/>
</dbReference>
<dbReference type="PROSITE" id="PS00893">
    <property type="entry name" value="NUDIX_BOX"/>
    <property type="match status" value="1"/>
</dbReference>
<dbReference type="InterPro" id="IPR000086">
    <property type="entry name" value="NUDIX_hydrolase_dom"/>
</dbReference>
<dbReference type="Gene3D" id="3.90.79.10">
    <property type="entry name" value="Nucleoside Triphosphate Pyrophosphohydrolase"/>
    <property type="match status" value="1"/>
</dbReference>
<name>A0A8J3PZL2_9ACTN</name>
<evidence type="ECO:0000313" key="8">
    <source>
        <dbReference type="Proteomes" id="UP000630097"/>
    </source>
</evidence>
<keyword evidence="3 5" id="KW-0378">Hydrolase</keyword>
<protein>
    <submittedName>
        <fullName evidence="7">DNA mismatch repair protein MutT</fullName>
    </submittedName>
</protein>
<dbReference type="Pfam" id="PF00293">
    <property type="entry name" value="NUDIX"/>
    <property type="match status" value="1"/>
</dbReference>
<dbReference type="PRINTS" id="PR00502">
    <property type="entry name" value="NUDIXFAMILY"/>
</dbReference>
<evidence type="ECO:0000256" key="2">
    <source>
        <dbReference type="ARBA" id="ARBA00005582"/>
    </source>
</evidence>
<dbReference type="EMBL" id="BONV01000043">
    <property type="protein sequence ID" value="GIG83826.1"/>
    <property type="molecule type" value="Genomic_DNA"/>
</dbReference>
<dbReference type="CDD" id="cd04685">
    <property type="entry name" value="NUDIX_Hydrolase"/>
    <property type="match status" value="1"/>
</dbReference>
<dbReference type="AlphaFoldDB" id="A0A8J3PZL2"/>
<dbReference type="GO" id="GO:0016787">
    <property type="term" value="F:hydrolase activity"/>
    <property type="evidence" value="ECO:0007669"/>
    <property type="project" value="UniProtKB-KW"/>
</dbReference>
<comment type="caution">
    <text evidence="7">The sequence shown here is derived from an EMBL/GenBank/DDBJ whole genome shotgun (WGS) entry which is preliminary data.</text>
</comment>
<accession>A0A8J3PZL2</accession>
<evidence type="ECO:0000256" key="1">
    <source>
        <dbReference type="ARBA" id="ARBA00001946"/>
    </source>
</evidence>
<evidence type="ECO:0000256" key="5">
    <source>
        <dbReference type="RuleBase" id="RU003476"/>
    </source>
</evidence>
<dbReference type="InterPro" id="IPR020084">
    <property type="entry name" value="NUDIX_hydrolase_CS"/>
</dbReference>
<reference evidence="7 8" key="1">
    <citation type="submission" date="2021-01" db="EMBL/GenBank/DDBJ databases">
        <title>Whole genome shotgun sequence of Planotetraspora kaengkrachanensis NBRC 104272.</title>
        <authorList>
            <person name="Komaki H."/>
            <person name="Tamura T."/>
        </authorList>
    </citation>
    <scope>NUCLEOTIDE SEQUENCE [LARGE SCALE GENOMIC DNA]</scope>
    <source>
        <strain evidence="7 8">NBRC 104272</strain>
    </source>
</reference>
<sequence length="183" mass="20392">MPSDVARPRLAAVPGFIQRPSARLLVVNDQDRILLFSSVDATWFTPGGGVDEGEPLVMAAVRELREETGHQVAPEELGPVVATASGHWRAGWDGRIRFSVDSFFFLRVPEFALTGEGRERYEADYITGHRWWSLAELRATEENVVPWGLAGLLERLYAGEIPAEPVRLPWHHPEFAHLADAGQ</sequence>
<comment type="similarity">
    <text evidence="2 5">Belongs to the Nudix hydrolase family.</text>
</comment>
<evidence type="ECO:0000256" key="4">
    <source>
        <dbReference type="ARBA" id="ARBA00022842"/>
    </source>
</evidence>
<evidence type="ECO:0000256" key="3">
    <source>
        <dbReference type="ARBA" id="ARBA00022801"/>
    </source>
</evidence>
<keyword evidence="8" id="KW-1185">Reference proteome</keyword>